<protein>
    <recommendedName>
        <fullName evidence="2">BAG domain-containing protein</fullName>
    </recommendedName>
</protein>
<feature type="region of interest" description="Disordered" evidence="1">
    <location>
        <begin position="44"/>
        <end position="66"/>
    </location>
</feature>
<dbReference type="GeneID" id="28900307"/>
<evidence type="ECO:0000256" key="1">
    <source>
        <dbReference type="SAM" id="MobiDB-lite"/>
    </source>
</evidence>
<dbReference type="EMBL" id="KV407459">
    <property type="protein sequence ID" value="KZF22132.1"/>
    <property type="molecule type" value="Genomic_DNA"/>
</dbReference>
<dbReference type="OMA" id="MSWRNPL"/>
<sequence length="311" mass="33890">MSMGGWGRSLSNLGGRFSSSLGRPWTSNAPPQVTDDDFSYITAEDLESPKRTYDPQDAPRQRRTDVGPDILVLKHRGVAYPMHFPGYSIDDGTLNNGALRERAALELAIDDPRRIKLLYKGRNLKDDHTRCVDEGLKLNSEILAVVSDPLEPTVDGESESGDEAPVQDGENGSAAGKRKRIRNKKKKGKKSAGATGGASSTTTAPAPPASSQPPPQPAVRKPTTPLEKLEDISSALHAQYVPMCQAFIASPPTEPAKLEFEHKRLSETLLAQVLLKLDGVETEGNPELRQRRKDLVRETQAVLASIDEVMH</sequence>
<evidence type="ECO:0000313" key="3">
    <source>
        <dbReference type="EMBL" id="KZF22132.1"/>
    </source>
</evidence>
<dbReference type="InParanoid" id="A0A165GFW1"/>
<gene>
    <name evidence="3" type="ORF">L228DRAFT_268622</name>
</gene>
<dbReference type="GO" id="GO:0051087">
    <property type="term" value="F:protein-folding chaperone binding"/>
    <property type="evidence" value="ECO:0007669"/>
    <property type="project" value="InterPro"/>
</dbReference>
<dbReference type="STRING" id="1328760.A0A165GFW1"/>
<dbReference type="SUPFAM" id="SSF63491">
    <property type="entry name" value="BAG domain"/>
    <property type="match status" value="1"/>
</dbReference>
<dbReference type="Gene3D" id="1.20.58.120">
    <property type="entry name" value="BAG domain"/>
    <property type="match status" value="1"/>
</dbReference>
<dbReference type="Pfam" id="PF02179">
    <property type="entry name" value="BAG"/>
    <property type="match status" value="1"/>
</dbReference>
<dbReference type="PROSITE" id="PS51035">
    <property type="entry name" value="BAG"/>
    <property type="match status" value="1"/>
</dbReference>
<keyword evidence="4" id="KW-1185">Reference proteome</keyword>
<accession>A0A165GFW1</accession>
<feature type="compositionally biased region" description="Basic and acidic residues" evidence="1">
    <location>
        <begin position="47"/>
        <end position="66"/>
    </location>
</feature>
<dbReference type="InterPro" id="IPR003103">
    <property type="entry name" value="BAG_domain"/>
</dbReference>
<organism evidence="3 4">
    <name type="scientific">Xylona heveae (strain CBS 132557 / TC161)</name>
    <dbReference type="NCBI Taxonomy" id="1328760"/>
    <lineage>
        <taxon>Eukaryota</taxon>
        <taxon>Fungi</taxon>
        <taxon>Dikarya</taxon>
        <taxon>Ascomycota</taxon>
        <taxon>Pezizomycotina</taxon>
        <taxon>Xylonomycetes</taxon>
        <taxon>Xylonales</taxon>
        <taxon>Xylonaceae</taxon>
        <taxon>Xylona</taxon>
    </lineage>
</organism>
<dbReference type="OrthoDB" id="417450at2759"/>
<dbReference type="InterPro" id="IPR036533">
    <property type="entry name" value="BAG_dom_sf"/>
</dbReference>
<evidence type="ECO:0000259" key="2">
    <source>
        <dbReference type="PROSITE" id="PS51035"/>
    </source>
</evidence>
<reference evidence="3 4" key="1">
    <citation type="journal article" date="2016" name="Fungal Biol.">
        <title>The genome of Xylona heveae provides a window into fungal endophytism.</title>
        <authorList>
            <person name="Gazis R."/>
            <person name="Kuo A."/>
            <person name="Riley R."/>
            <person name="LaButti K."/>
            <person name="Lipzen A."/>
            <person name="Lin J."/>
            <person name="Amirebrahimi M."/>
            <person name="Hesse C.N."/>
            <person name="Spatafora J.W."/>
            <person name="Henrissat B."/>
            <person name="Hainaut M."/>
            <person name="Grigoriev I.V."/>
            <person name="Hibbett D.S."/>
        </authorList>
    </citation>
    <scope>NUCLEOTIDE SEQUENCE [LARGE SCALE GENOMIC DNA]</scope>
    <source>
        <strain evidence="3 4">TC161</strain>
    </source>
</reference>
<feature type="compositionally biased region" description="Pro residues" evidence="1">
    <location>
        <begin position="205"/>
        <end position="217"/>
    </location>
</feature>
<proteinExistence type="predicted"/>
<evidence type="ECO:0000313" key="4">
    <source>
        <dbReference type="Proteomes" id="UP000076632"/>
    </source>
</evidence>
<feature type="domain" description="BAG" evidence="2">
    <location>
        <begin position="241"/>
        <end position="310"/>
    </location>
</feature>
<feature type="compositionally biased region" description="Basic residues" evidence="1">
    <location>
        <begin position="176"/>
        <end position="190"/>
    </location>
</feature>
<dbReference type="Proteomes" id="UP000076632">
    <property type="component" value="Unassembled WGS sequence"/>
</dbReference>
<dbReference type="RefSeq" id="XP_018187687.1">
    <property type="nucleotide sequence ID" value="XM_018335170.1"/>
</dbReference>
<feature type="compositionally biased region" description="Low complexity" evidence="1">
    <location>
        <begin position="191"/>
        <end position="204"/>
    </location>
</feature>
<dbReference type="SMART" id="SM00264">
    <property type="entry name" value="BAG"/>
    <property type="match status" value="1"/>
</dbReference>
<dbReference type="AlphaFoldDB" id="A0A165GFW1"/>
<feature type="region of interest" description="Disordered" evidence="1">
    <location>
        <begin position="148"/>
        <end position="224"/>
    </location>
</feature>
<name>A0A165GFW1_XYLHT</name>